<dbReference type="EMBL" id="JBHLTG010000003">
    <property type="protein sequence ID" value="MFC0679175.1"/>
    <property type="molecule type" value="Genomic_DNA"/>
</dbReference>
<feature type="region of interest" description="Disordered" evidence="2">
    <location>
        <begin position="407"/>
        <end position="427"/>
    </location>
</feature>
<evidence type="ECO:0000256" key="2">
    <source>
        <dbReference type="SAM" id="MobiDB-lite"/>
    </source>
</evidence>
<feature type="compositionally biased region" description="Pro residues" evidence="2">
    <location>
        <begin position="167"/>
        <end position="177"/>
    </location>
</feature>
<dbReference type="InterPro" id="IPR020011">
    <property type="entry name" value="FimV_C"/>
</dbReference>
<accession>A0ABV6RQC9</accession>
<dbReference type="InterPro" id="IPR020012">
    <property type="entry name" value="LysM_FimV"/>
</dbReference>
<dbReference type="InterPro" id="IPR038440">
    <property type="entry name" value="FimV_C_sf"/>
</dbReference>
<evidence type="ECO:0000313" key="5">
    <source>
        <dbReference type="EMBL" id="MFC0679175.1"/>
    </source>
</evidence>
<feature type="signal peptide" evidence="3">
    <location>
        <begin position="1"/>
        <end position="27"/>
    </location>
</feature>
<proteinExistence type="predicted"/>
<feature type="compositionally biased region" description="Low complexity" evidence="2">
    <location>
        <begin position="338"/>
        <end position="347"/>
    </location>
</feature>
<evidence type="ECO:0000259" key="4">
    <source>
        <dbReference type="Pfam" id="PF25800"/>
    </source>
</evidence>
<feature type="region of interest" description="Disordered" evidence="2">
    <location>
        <begin position="337"/>
        <end position="359"/>
    </location>
</feature>
<feature type="compositionally biased region" description="Low complexity" evidence="2">
    <location>
        <begin position="414"/>
        <end position="424"/>
    </location>
</feature>
<dbReference type="Proteomes" id="UP001589896">
    <property type="component" value="Unassembled WGS sequence"/>
</dbReference>
<evidence type="ECO:0000313" key="6">
    <source>
        <dbReference type="Proteomes" id="UP001589896"/>
    </source>
</evidence>
<sequence>MKHWLRHPTLTLAISAALAFASGTAAALGLGQIEVRSRAGEPLLAEIPVISTTPGEVEQLQARLASPETFARIGLQPPQGVVTDLRFEVAYNRSGRPIIRVTTDQPIEQPLLTFLVEVDWGQGRLVREYSALVDTPRAVAAPVQPPVQAPVGAPSNTIQRPVTSPTKPLPIPAPAPQRPSAAAASEPSPAQDVPGEYGPVRNGETLSAITARLGLGDGATLDQAMIAMLRANPDAFIGGDINQLKRGAVLRVPPAAEVAAVDAAQAAQIVRDRMRQWREARRQALIASEQADASQAAARSGQTSPAEGRAGSEAPKPVRPQPADGARLEIVPPAANRATQAGTQSGTQAGGEGQMLQQELQQTRETLAVRDAELQELKSRVAELEKLQSDQQRLIAMKSAELAAAQQRLGSRGEATAATPAEPADASGGGTWLPWLLGAAALMALLFAWWRTRQRTPAPSPFRAPTESSASALAAAFPLRRDADADEDLLVVQPAVTDAGAIAPVASSRVDARPSEADQDEVDASAELPVEDEGLEDAGVSTADPHVAVWDGPDLAHEDAEPVEEIEVTPLAWQTPERPAVTPAAPAPLEQPDEQRPETVPEAPIEEVRTPARPWIAPVAPVPMIEPGQPNEADRPKEPDQFDRPNEPNEPDRPNEPDQFDQPNEPRVQPVADAQINERIELAQAYLDLGDSESARQLLGEVAINGDHASRQRALRMLRELE</sequence>
<dbReference type="Pfam" id="PF25800">
    <property type="entry name" value="FimV_N"/>
    <property type="match status" value="1"/>
</dbReference>
<evidence type="ECO:0000256" key="1">
    <source>
        <dbReference type="SAM" id="Coils"/>
    </source>
</evidence>
<gene>
    <name evidence="5" type="ORF">ACFFGH_15155</name>
</gene>
<feature type="compositionally biased region" description="Basic and acidic residues" evidence="2">
    <location>
        <begin position="632"/>
        <end position="656"/>
    </location>
</feature>
<keyword evidence="3" id="KW-0732">Signal</keyword>
<evidence type="ECO:0000256" key="3">
    <source>
        <dbReference type="SAM" id="SignalP"/>
    </source>
</evidence>
<name>A0ABV6RQC9_9GAMM</name>
<keyword evidence="6" id="KW-1185">Reference proteome</keyword>
<feature type="region of interest" description="Disordered" evidence="2">
    <location>
        <begin position="569"/>
        <end position="674"/>
    </location>
</feature>
<dbReference type="InterPro" id="IPR057840">
    <property type="entry name" value="FimV_N"/>
</dbReference>
<feature type="domain" description="FimV N-terminal" evidence="4">
    <location>
        <begin position="28"/>
        <end position="136"/>
    </location>
</feature>
<comment type="caution">
    <text evidence="5">The sequence shown here is derived from an EMBL/GenBank/DDBJ whole genome shotgun (WGS) entry which is preliminary data.</text>
</comment>
<dbReference type="Gene3D" id="1.20.58.2200">
    <property type="match status" value="1"/>
</dbReference>
<keyword evidence="1" id="KW-0175">Coiled coil</keyword>
<dbReference type="NCBIfam" id="TIGR03505">
    <property type="entry name" value="FimV_core"/>
    <property type="match status" value="1"/>
</dbReference>
<feature type="region of interest" description="Disordered" evidence="2">
    <location>
        <begin position="287"/>
        <end position="324"/>
    </location>
</feature>
<feature type="chain" id="PRO_5046673004" evidence="3">
    <location>
        <begin position="28"/>
        <end position="722"/>
    </location>
</feature>
<reference evidence="5 6" key="1">
    <citation type="submission" date="2024-09" db="EMBL/GenBank/DDBJ databases">
        <authorList>
            <person name="Sun Q."/>
            <person name="Mori K."/>
        </authorList>
    </citation>
    <scope>NUCLEOTIDE SEQUENCE [LARGE SCALE GENOMIC DNA]</scope>
    <source>
        <strain evidence="5 6">KCTC 23076</strain>
    </source>
</reference>
<feature type="coiled-coil region" evidence="1">
    <location>
        <begin position="360"/>
        <end position="394"/>
    </location>
</feature>
<protein>
    <submittedName>
        <fullName evidence="5">FimV/HubP family polar landmark protein</fullName>
    </submittedName>
</protein>
<organism evidence="5 6">
    <name type="scientific">Lysobacter korlensis</name>
    <dbReference type="NCBI Taxonomy" id="553636"/>
    <lineage>
        <taxon>Bacteria</taxon>
        <taxon>Pseudomonadati</taxon>
        <taxon>Pseudomonadota</taxon>
        <taxon>Gammaproteobacteria</taxon>
        <taxon>Lysobacterales</taxon>
        <taxon>Lysobacteraceae</taxon>
        <taxon>Lysobacter</taxon>
    </lineage>
</organism>
<dbReference type="RefSeq" id="WP_386669657.1">
    <property type="nucleotide sequence ID" value="NZ_JBHLTG010000003.1"/>
</dbReference>
<feature type="compositionally biased region" description="Low complexity" evidence="2">
    <location>
        <begin position="178"/>
        <end position="190"/>
    </location>
</feature>
<dbReference type="NCBIfam" id="TIGR03504">
    <property type="entry name" value="FimV_Cterm"/>
    <property type="match status" value="1"/>
</dbReference>
<feature type="region of interest" description="Disordered" evidence="2">
    <location>
        <begin position="145"/>
        <end position="202"/>
    </location>
</feature>
<feature type="compositionally biased region" description="Low complexity" evidence="2">
    <location>
        <begin position="287"/>
        <end position="302"/>
    </location>
</feature>